<keyword evidence="3 7" id="KW-0963">Cytoplasm</keyword>
<evidence type="ECO:0000256" key="4">
    <source>
        <dbReference type="ARBA" id="ARBA00022598"/>
    </source>
</evidence>
<dbReference type="GO" id="GO:0071555">
    <property type="term" value="P:cell wall organization"/>
    <property type="evidence" value="ECO:0007669"/>
    <property type="project" value="UniProtKB-KW"/>
</dbReference>
<dbReference type="InterPro" id="IPR004101">
    <property type="entry name" value="Mur_ligase_C"/>
</dbReference>
<dbReference type="UniPathway" id="UPA00219"/>
<dbReference type="Pfam" id="PF02875">
    <property type="entry name" value="Mur_ligase_C"/>
    <property type="match status" value="1"/>
</dbReference>
<evidence type="ECO:0000256" key="3">
    <source>
        <dbReference type="ARBA" id="ARBA00022490"/>
    </source>
</evidence>
<proteinExistence type="inferred from homology"/>
<feature type="domain" description="Mur ligase central" evidence="10">
    <location>
        <begin position="132"/>
        <end position="319"/>
    </location>
</feature>
<dbReference type="Proteomes" id="UP000273044">
    <property type="component" value="Chromosome"/>
</dbReference>
<dbReference type="Gene3D" id="3.40.1190.10">
    <property type="entry name" value="Mur-like, catalytic domain"/>
    <property type="match status" value="1"/>
</dbReference>
<evidence type="ECO:0000256" key="5">
    <source>
        <dbReference type="ARBA" id="ARBA00022741"/>
    </source>
</evidence>
<comment type="function">
    <text evidence="7 8">Cell wall formation. Catalyzes the addition of glutamate to the nucleotide precursor UDP-N-acetylmuramoyl-L-alanine (UMA).</text>
</comment>
<accession>A0A3N4D7Z7</accession>
<dbReference type="InterPro" id="IPR036565">
    <property type="entry name" value="Mur-like_cat_sf"/>
</dbReference>
<name>A0A3N4D7Z7_9ACTN</name>
<dbReference type="GO" id="GO:0008360">
    <property type="term" value="P:regulation of cell shape"/>
    <property type="evidence" value="ECO:0007669"/>
    <property type="project" value="UniProtKB-KW"/>
</dbReference>
<keyword evidence="7 8" id="KW-0573">Peptidoglycan synthesis</keyword>
<dbReference type="GO" id="GO:0009252">
    <property type="term" value="P:peptidoglycan biosynthetic process"/>
    <property type="evidence" value="ECO:0007669"/>
    <property type="project" value="UniProtKB-UniRule"/>
</dbReference>
<comment type="catalytic activity">
    <reaction evidence="7 8">
        <text>UDP-N-acetyl-alpha-D-muramoyl-L-alanine + D-glutamate + ATP = UDP-N-acetyl-alpha-D-muramoyl-L-alanyl-D-glutamate + ADP + phosphate + H(+)</text>
        <dbReference type="Rhea" id="RHEA:16429"/>
        <dbReference type="ChEBI" id="CHEBI:15378"/>
        <dbReference type="ChEBI" id="CHEBI:29986"/>
        <dbReference type="ChEBI" id="CHEBI:30616"/>
        <dbReference type="ChEBI" id="CHEBI:43474"/>
        <dbReference type="ChEBI" id="CHEBI:83898"/>
        <dbReference type="ChEBI" id="CHEBI:83900"/>
        <dbReference type="ChEBI" id="CHEBI:456216"/>
        <dbReference type="EC" id="6.3.2.9"/>
    </reaction>
</comment>
<dbReference type="RefSeq" id="WP_041696510.1">
    <property type="nucleotide sequence ID" value="NZ_CAJZDL010000121.1"/>
</dbReference>
<keyword evidence="5 7" id="KW-0547">Nucleotide-binding</keyword>
<dbReference type="GO" id="GO:0005524">
    <property type="term" value="F:ATP binding"/>
    <property type="evidence" value="ECO:0007669"/>
    <property type="project" value="UniProtKB-UniRule"/>
</dbReference>
<evidence type="ECO:0000256" key="6">
    <source>
        <dbReference type="ARBA" id="ARBA00022840"/>
    </source>
</evidence>
<dbReference type="EMBL" id="LR134406">
    <property type="protein sequence ID" value="VEH70565.1"/>
    <property type="molecule type" value="Genomic_DNA"/>
</dbReference>
<dbReference type="GO" id="GO:0005737">
    <property type="term" value="C:cytoplasm"/>
    <property type="evidence" value="ECO:0007669"/>
    <property type="project" value="UniProtKB-SubCell"/>
</dbReference>
<dbReference type="Proteomes" id="UP000677180">
    <property type="component" value="Chromosome"/>
</dbReference>
<dbReference type="SUPFAM" id="SSF53244">
    <property type="entry name" value="MurD-like peptide ligases, peptide-binding domain"/>
    <property type="match status" value="1"/>
</dbReference>
<dbReference type="GeneID" id="64407320"/>
<dbReference type="Pfam" id="PF08245">
    <property type="entry name" value="Mur_ligase_M"/>
    <property type="match status" value="1"/>
</dbReference>
<keyword evidence="7 8" id="KW-0131">Cell cycle</keyword>
<dbReference type="Gene3D" id="3.40.50.720">
    <property type="entry name" value="NAD(P)-binding Rossmann-like Domain"/>
    <property type="match status" value="1"/>
</dbReference>
<keyword evidence="6 7" id="KW-0067">ATP-binding</keyword>
<keyword evidence="7 8" id="KW-0133">Cell shape</keyword>
<dbReference type="GO" id="GO:0051301">
    <property type="term" value="P:cell division"/>
    <property type="evidence" value="ECO:0007669"/>
    <property type="project" value="UniProtKB-KW"/>
</dbReference>
<evidence type="ECO:0000256" key="2">
    <source>
        <dbReference type="ARBA" id="ARBA00004752"/>
    </source>
</evidence>
<evidence type="ECO:0000256" key="1">
    <source>
        <dbReference type="ARBA" id="ARBA00004496"/>
    </source>
</evidence>
<dbReference type="Gene3D" id="3.90.190.20">
    <property type="entry name" value="Mur ligase, C-terminal domain"/>
    <property type="match status" value="1"/>
</dbReference>
<comment type="subcellular location">
    <subcellularLocation>
        <location evidence="1 7 8">Cytoplasm</location>
    </subcellularLocation>
</comment>
<dbReference type="InterPro" id="IPR005762">
    <property type="entry name" value="MurD"/>
</dbReference>
<dbReference type="Pfam" id="PF21799">
    <property type="entry name" value="MurD-like_N"/>
    <property type="match status" value="1"/>
</dbReference>
<evidence type="ECO:0000259" key="9">
    <source>
        <dbReference type="Pfam" id="PF02875"/>
    </source>
</evidence>
<feature type="domain" description="Mur ligase C-terminal" evidence="9">
    <location>
        <begin position="342"/>
        <end position="459"/>
    </location>
</feature>
<keyword evidence="4 7" id="KW-0436">Ligase</keyword>
<dbReference type="AlphaFoldDB" id="A0A3N4D7Z7"/>
<reference evidence="12 13" key="1">
    <citation type="submission" date="2018-12" db="EMBL/GenBank/DDBJ databases">
        <authorList>
            <consortium name="Pathogen Informatics"/>
        </authorList>
    </citation>
    <scope>NUCLEOTIDE SEQUENCE [LARGE SCALE GENOMIC DNA]</scope>
    <source>
        <strain evidence="12 13">NCTC12967</strain>
    </source>
</reference>
<comment type="similarity">
    <text evidence="7">Belongs to the MurCDEF family.</text>
</comment>
<keyword evidence="7 8" id="KW-0132">Cell division</keyword>
<evidence type="ECO:0000313" key="11">
    <source>
        <dbReference type="EMBL" id="QUC12284.1"/>
    </source>
</evidence>
<feature type="binding site" evidence="7">
    <location>
        <begin position="134"/>
        <end position="140"/>
    </location>
    <ligand>
        <name>ATP</name>
        <dbReference type="ChEBI" id="CHEBI:30616"/>
    </ligand>
</feature>
<evidence type="ECO:0000313" key="13">
    <source>
        <dbReference type="Proteomes" id="UP000273044"/>
    </source>
</evidence>
<dbReference type="SUPFAM" id="SSF51984">
    <property type="entry name" value="MurCD N-terminal domain"/>
    <property type="match status" value="1"/>
</dbReference>
<dbReference type="HAMAP" id="MF_00639">
    <property type="entry name" value="MurD"/>
    <property type="match status" value="1"/>
</dbReference>
<organism evidence="12 13">
    <name type="scientific">Arachnia propionica</name>
    <dbReference type="NCBI Taxonomy" id="1750"/>
    <lineage>
        <taxon>Bacteria</taxon>
        <taxon>Bacillati</taxon>
        <taxon>Actinomycetota</taxon>
        <taxon>Actinomycetes</taxon>
        <taxon>Propionibacteriales</taxon>
        <taxon>Propionibacteriaceae</taxon>
        <taxon>Arachnia</taxon>
    </lineage>
</organism>
<dbReference type="PANTHER" id="PTHR43692:SF1">
    <property type="entry name" value="UDP-N-ACETYLMURAMOYLALANINE--D-GLUTAMATE LIGASE"/>
    <property type="match status" value="1"/>
</dbReference>
<dbReference type="InterPro" id="IPR013221">
    <property type="entry name" value="Mur_ligase_cen"/>
</dbReference>
<dbReference type="EC" id="6.3.2.9" evidence="7 8"/>
<dbReference type="NCBIfam" id="TIGR01087">
    <property type="entry name" value="murD"/>
    <property type="match status" value="1"/>
</dbReference>
<dbReference type="InterPro" id="IPR036615">
    <property type="entry name" value="Mur_ligase_C_dom_sf"/>
</dbReference>
<evidence type="ECO:0000313" key="12">
    <source>
        <dbReference type="EMBL" id="VEH70565.1"/>
    </source>
</evidence>
<keyword evidence="13" id="KW-1185">Reference proteome</keyword>
<dbReference type="OrthoDB" id="9809796at2"/>
<evidence type="ECO:0000256" key="7">
    <source>
        <dbReference type="HAMAP-Rule" id="MF_00639"/>
    </source>
</evidence>
<evidence type="ECO:0000256" key="8">
    <source>
        <dbReference type="RuleBase" id="RU003664"/>
    </source>
</evidence>
<dbReference type="GO" id="GO:0008764">
    <property type="term" value="F:UDP-N-acetylmuramoylalanine-D-glutamate ligase activity"/>
    <property type="evidence" value="ECO:0007669"/>
    <property type="project" value="UniProtKB-UniRule"/>
</dbReference>
<keyword evidence="7 8" id="KW-0961">Cell wall biogenesis/degradation</keyword>
<protein>
    <recommendedName>
        <fullName evidence="7 8">UDP-N-acetylmuramoylalanine--D-glutamate ligase</fullName>
        <ecNumber evidence="7 8">6.3.2.9</ecNumber>
    </recommendedName>
    <alternativeName>
        <fullName evidence="7">D-glutamic acid-adding enzyme</fullName>
    </alternativeName>
    <alternativeName>
        <fullName evidence="7">UDP-N-acetylmuramoyl-L-alanyl-D-glutamate synthetase</fullName>
    </alternativeName>
</protein>
<evidence type="ECO:0000259" key="10">
    <source>
        <dbReference type="Pfam" id="PF08245"/>
    </source>
</evidence>
<sequence length="489" mass="52312">MGGWSVREFLLTANRLSDWSRVHAVVAGLGVSGYSAADGLLSLGARVTVLDESDTHADKAAILEALDATVRLGKGATAELPGDTDLVVTSPGWRPDTPLLTRALERGIPVWGDIELAWRMQQPDRAIPWLGVTGTNGKTTTTQMAESMLRAAGMRAAAVGNIGRPIVEAILDDEPYDALVVELSSFQLHWVHTVALHSAAVLNLHEDHLEFYNGPGGYERYVADKARIFERVTNACVYNVAEPETERLVEEAEVTEGARAIGFTTGIPAISMIGVVDGLIVDRAFVAQRHSSALELAKVADVRPYAPHNVANACAAAALVRSLGVPARSVAQGLRDLRLAGHRIAEVAEINGVRWIDDSKATNPHAADSAMRAFPSFVWVAGGQTKGTSFDELITTHRDRIRAAILIGVDRQVIADALSRHAPDVPVIILDSSDHGVMDEVVSHAARLAREGDAVLLSPGSASLDMFTGYDDRGERFADAVRSLQAPSS</sequence>
<comment type="pathway">
    <text evidence="2 7 8">Cell wall biogenesis; peptidoglycan biosynthesis.</text>
</comment>
<dbReference type="PANTHER" id="PTHR43692">
    <property type="entry name" value="UDP-N-ACETYLMURAMOYLALANINE--D-GLUTAMATE LIGASE"/>
    <property type="match status" value="1"/>
</dbReference>
<dbReference type="EMBL" id="CP072385">
    <property type="protein sequence ID" value="QUC12284.1"/>
    <property type="molecule type" value="Genomic_DNA"/>
</dbReference>
<reference evidence="11" key="2">
    <citation type="submission" date="2021-03" db="EMBL/GenBank/DDBJ databases">
        <title>Human Oral Microbial Genomes.</title>
        <authorList>
            <person name="Johnston C.D."/>
            <person name="Chen T."/>
            <person name="Dewhirst F.E."/>
        </authorList>
    </citation>
    <scope>NUCLEOTIDE SEQUENCE</scope>
    <source>
        <strain evidence="11">F0714</strain>
    </source>
</reference>
<dbReference type="SUPFAM" id="SSF53623">
    <property type="entry name" value="MurD-like peptide ligases, catalytic domain"/>
    <property type="match status" value="1"/>
</dbReference>
<gene>
    <name evidence="12" type="primary">murD_1</name>
    <name evidence="7" type="synonym">murD</name>
    <name evidence="11" type="ORF">J5A53_06270</name>
    <name evidence="12" type="ORF">NCTC12967_01866</name>
</gene>